<dbReference type="InterPro" id="IPR033452">
    <property type="entry name" value="GH30_C"/>
</dbReference>
<dbReference type="GO" id="GO:0006680">
    <property type="term" value="P:glucosylceramide catabolic process"/>
    <property type="evidence" value="ECO:0007669"/>
    <property type="project" value="TreeGrafter"/>
</dbReference>
<dbReference type="InterPro" id="IPR001139">
    <property type="entry name" value="Glyco_hydro_30"/>
</dbReference>
<keyword evidence="3" id="KW-0378">Hydrolase</keyword>
<dbReference type="FunFam" id="3.20.20.80:FF:000109">
    <property type="entry name" value="Glucosylceramidase 3"/>
    <property type="match status" value="1"/>
</dbReference>
<dbReference type="Gene3D" id="3.20.20.80">
    <property type="entry name" value="Glycosidases"/>
    <property type="match status" value="1"/>
</dbReference>
<sequence>MRAVSSNVAIAFAAAATSSVSSHRMHHSHAMRGLQMDMSGMDMTSSSTMDMSMDMSSSSTATTSSVTSDEDYTCPVCGMSTKDMGYDNLNHIGFAHGQTVYTCGMAARSFDDYSFDLTDTAYLAANVAEFIVNSTDATAYAECEDSCDECANGIKDPVTGDDVTTSNYQYVCLNNGQKIYFASTASKNEYLSNVNSEPRYLVDSIICENEACSEAENVTVLSAAAQAFVPDLSSSSRSGSSATASGSSAAASTQTPNSAVRRQWLIVVIYRDQINLIKTPSPPGSHTVRSPSALLHVVRTVTFKNPSEPVSPHQVKLKCRHMLAPYLLTAIAGVLLATQEASATCSNWSTRYQTNLEGVCVCNATQCDTVSNSYTSLTTGQVGVYTTSKVGDRFVYKVVNVDSTAVSSPTYSIDVSTQYQTMIGFGGAFTDAAAINVYKLSSKLQQMVLDQYFSETGLQYTLGRVPIGSTDFSTGIYSYNDVVDDFEMEHFSINVDMSSSSHKIDLIQRALNTTSRDIKLFASSWAPPAWMTMENTTINCALKGNPGEEYWEALALYYSKFFDAYSEEGIDFWAMTVQNEPSSSILQTSAWQSLRLTAAEERDFVKLDLGPRMAKDHPDLKIIAGDDQKSGILDRLAPFEDADALKYISGLGVHWYRDLDFFFFSLGGDFDKLLSFYEDYPDIFMLATEACEGYLPSWLGTGSGVSLTDADKSWSRAENYGHDIIEDLNNYVAGWTDWNLALDTTGGPNWAENYVDAPILVDEENGTEFYKQPMFYIMGHFSKFVPAGSKRIEFPKTKTLSSFHRCAFVTPDNQIVIQFMNRASSAVTVSVKQTDSKTFTLSLPAHSMQTVILPALDDTTIL</sequence>
<evidence type="ECO:0000259" key="5">
    <source>
        <dbReference type="Pfam" id="PF02055"/>
    </source>
</evidence>
<evidence type="ECO:0000256" key="4">
    <source>
        <dbReference type="SAM" id="MobiDB-lite"/>
    </source>
</evidence>
<dbReference type="EMBL" id="MJFZ01000012">
    <property type="protein sequence ID" value="RAW42721.1"/>
    <property type="molecule type" value="Genomic_DNA"/>
</dbReference>
<dbReference type="InterPro" id="IPR013780">
    <property type="entry name" value="Glyco_hydro_b"/>
</dbReference>
<proteinExistence type="inferred from homology"/>
<dbReference type="InterPro" id="IPR017853">
    <property type="entry name" value="GH"/>
</dbReference>
<comment type="similarity">
    <text evidence="1">Belongs to the glycosyl hydrolase 30 family.</text>
</comment>
<keyword evidence="8" id="KW-1185">Reference proteome</keyword>
<dbReference type="SUPFAM" id="SSF51011">
    <property type="entry name" value="Glycosyl hydrolase domain"/>
    <property type="match status" value="1"/>
</dbReference>
<evidence type="ECO:0000313" key="8">
    <source>
        <dbReference type="Proteomes" id="UP000251314"/>
    </source>
</evidence>
<feature type="region of interest" description="Disordered" evidence="4">
    <location>
        <begin position="232"/>
        <end position="255"/>
    </location>
</feature>
<evidence type="ECO:0000256" key="1">
    <source>
        <dbReference type="ARBA" id="ARBA00005382"/>
    </source>
</evidence>
<dbReference type="PRINTS" id="PR00843">
    <property type="entry name" value="GLHYDRLASE30"/>
</dbReference>
<gene>
    <name evidence="7" type="ORF">PC110_g1074</name>
</gene>
<dbReference type="VEuPathDB" id="FungiDB:PC110_g1074"/>
<protein>
    <submittedName>
        <fullName evidence="7">Glucosylceramidase 3</fullName>
    </submittedName>
</protein>
<comment type="caution">
    <text evidence="7">The sequence shown here is derived from an EMBL/GenBank/DDBJ whole genome shotgun (WGS) entry which is preliminary data.</text>
</comment>
<feature type="domain" description="Glycosyl hydrolase family 30 beta sandwich" evidence="6">
    <location>
        <begin position="788"/>
        <end position="851"/>
    </location>
</feature>
<dbReference type="OrthoDB" id="2160638at2759"/>
<dbReference type="Proteomes" id="UP000251314">
    <property type="component" value="Unassembled WGS sequence"/>
</dbReference>
<dbReference type="GO" id="GO:0004348">
    <property type="term" value="F:glucosylceramidase activity"/>
    <property type="evidence" value="ECO:0007669"/>
    <property type="project" value="InterPro"/>
</dbReference>
<dbReference type="PANTHER" id="PTHR11069">
    <property type="entry name" value="GLUCOSYLCERAMIDASE"/>
    <property type="match status" value="1"/>
</dbReference>
<feature type="compositionally biased region" description="Low complexity" evidence="4">
    <location>
        <begin position="233"/>
        <end position="253"/>
    </location>
</feature>
<evidence type="ECO:0000313" key="7">
    <source>
        <dbReference type="EMBL" id="RAW42721.1"/>
    </source>
</evidence>
<accession>A0A329T1T2</accession>
<evidence type="ECO:0000259" key="6">
    <source>
        <dbReference type="Pfam" id="PF17189"/>
    </source>
</evidence>
<dbReference type="STRING" id="29920.A0A329T1T2"/>
<feature type="domain" description="Glycosyl hydrolase family 30 TIM-barrel" evidence="5">
    <location>
        <begin position="424"/>
        <end position="785"/>
    </location>
</feature>
<name>A0A329T1T2_9STRA</name>
<dbReference type="InterPro" id="IPR033453">
    <property type="entry name" value="Glyco_hydro_30_TIM-barrel"/>
</dbReference>
<reference evidence="7 8" key="1">
    <citation type="submission" date="2018-01" db="EMBL/GenBank/DDBJ databases">
        <title>Draft genome of the strawberry crown rot pathogen Phytophthora cactorum.</title>
        <authorList>
            <person name="Armitage A.D."/>
            <person name="Lysoe E."/>
            <person name="Nellist C.F."/>
            <person name="Harrison R.J."/>
            <person name="Brurberg M.B."/>
        </authorList>
    </citation>
    <scope>NUCLEOTIDE SEQUENCE [LARGE SCALE GENOMIC DNA]</scope>
    <source>
        <strain evidence="7 8">10300</strain>
    </source>
</reference>
<dbReference type="Pfam" id="PF02055">
    <property type="entry name" value="Glyco_hydro_30"/>
    <property type="match status" value="1"/>
</dbReference>
<dbReference type="AlphaFoldDB" id="A0A329T1T2"/>
<evidence type="ECO:0000256" key="3">
    <source>
        <dbReference type="ARBA" id="ARBA00022801"/>
    </source>
</evidence>
<dbReference type="PANTHER" id="PTHR11069:SF23">
    <property type="entry name" value="LYSOSOMAL ACID GLUCOSYLCERAMIDASE"/>
    <property type="match status" value="1"/>
</dbReference>
<evidence type="ECO:0000256" key="2">
    <source>
        <dbReference type="ARBA" id="ARBA00022729"/>
    </source>
</evidence>
<dbReference type="GO" id="GO:0016020">
    <property type="term" value="C:membrane"/>
    <property type="evidence" value="ECO:0007669"/>
    <property type="project" value="GOC"/>
</dbReference>
<organism evidence="7 8">
    <name type="scientific">Phytophthora cactorum</name>
    <dbReference type="NCBI Taxonomy" id="29920"/>
    <lineage>
        <taxon>Eukaryota</taxon>
        <taxon>Sar</taxon>
        <taxon>Stramenopiles</taxon>
        <taxon>Oomycota</taxon>
        <taxon>Peronosporomycetes</taxon>
        <taxon>Peronosporales</taxon>
        <taxon>Peronosporaceae</taxon>
        <taxon>Phytophthora</taxon>
    </lineage>
</organism>
<keyword evidence="2" id="KW-0732">Signal</keyword>
<dbReference type="FunFam" id="2.60.40.1180:FF:000035">
    <property type="entry name" value="Glucosylceramidase 3"/>
    <property type="match status" value="1"/>
</dbReference>
<dbReference type="Gene3D" id="2.60.40.1180">
    <property type="entry name" value="Golgi alpha-mannosidase II"/>
    <property type="match status" value="1"/>
</dbReference>
<dbReference type="Pfam" id="PF17189">
    <property type="entry name" value="Glyco_hydro_30C"/>
    <property type="match status" value="1"/>
</dbReference>
<dbReference type="SUPFAM" id="SSF51445">
    <property type="entry name" value="(Trans)glycosidases"/>
    <property type="match status" value="1"/>
</dbReference>